<feature type="transmembrane region" description="Helical" evidence="1">
    <location>
        <begin position="166"/>
        <end position="188"/>
    </location>
</feature>
<dbReference type="InterPro" id="IPR023408">
    <property type="entry name" value="MscS_beta-dom_sf"/>
</dbReference>
<sequence length="512" mass="56166">MALPENLLDKQSVDVLIAIAMLAAGLVAAKLSGAALKRINSERKIFSHEIFGSMSKITSLLVFLIFALAALGIMQGAFGKSLLSSILPALPEVTVVIVFFLLGYILINVAVEVLRGIFSRVVEQDYLQEFGLSDNATKLGFNLVKFFLYLVLFSAVLNYYAKPIPFFDSLIVGAVFTLIFIAGALVAYSFKDYVANALLARYVERNILKPGQRVIVGKTEGTVKSISSHGAAIDTPSGYTLIVPNKSLVTSNVQVARSGSISRLEPLIRNFKPQLPSHCGPASLSMLLGFLGYNTVQEQVALESKTKVPGGTEPEDLIAAAGRLTRSEVKGHLVRFGEINDLAEEAKSWVAEGALLVLWYKKPVLFPQKKSRSGHYVLCVGIEGKELIVLDPSNETGGIYLVDANVLKEAMDEHDIRRGYIVFAKKGTRAFWRLTEGLIYTDASSYKNLSKSFERYLKGQFRQGALVEGVISEHVLSKLGEEKVKYVWKPDLTMPKARQKQEEAGAKKEHGQ</sequence>
<gene>
    <name evidence="4" type="ORF">HY544_05345</name>
</gene>
<evidence type="ECO:0000313" key="4">
    <source>
        <dbReference type="EMBL" id="MBI4210896.1"/>
    </source>
</evidence>
<feature type="transmembrane region" description="Helical" evidence="1">
    <location>
        <begin position="93"/>
        <end position="118"/>
    </location>
</feature>
<protein>
    <submittedName>
        <fullName evidence="4">C39 family peptidase</fullName>
    </submittedName>
</protein>
<evidence type="ECO:0000313" key="5">
    <source>
        <dbReference type="Proteomes" id="UP000732298"/>
    </source>
</evidence>
<dbReference type="Pfam" id="PF13529">
    <property type="entry name" value="Peptidase_C39_2"/>
    <property type="match status" value="1"/>
</dbReference>
<keyword evidence="1" id="KW-0812">Transmembrane</keyword>
<feature type="transmembrane region" description="Helical" evidence="1">
    <location>
        <begin position="139"/>
        <end position="160"/>
    </location>
</feature>
<evidence type="ECO:0000259" key="2">
    <source>
        <dbReference type="Pfam" id="PF00924"/>
    </source>
</evidence>
<keyword evidence="1" id="KW-0472">Membrane</keyword>
<dbReference type="Gene3D" id="3.90.70.10">
    <property type="entry name" value="Cysteine proteinases"/>
    <property type="match status" value="1"/>
</dbReference>
<dbReference type="AlphaFoldDB" id="A0A8T3YNR6"/>
<feature type="domain" description="Peptidase C39-like" evidence="3">
    <location>
        <begin position="273"/>
        <end position="392"/>
    </location>
</feature>
<organism evidence="4 5">
    <name type="scientific">Candidatus Iainarchaeum sp</name>
    <dbReference type="NCBI Taxonomy" id="3101447"/>
    <lineage>
        <taxon>Archaea</taxon>
        <taxon>Candidatus Iainarchaeota</taxon>
        <taxon>Candidatus Iainarchaeia</taxon>
        <taxon>Candidatus Iainarchaeales</taxon>
        <taxon>Candidatus Iainarchaeaceae</taxon>
        <taxon>Candidatus Iainarchaeum</taxon>
    </lineage>
</organism>
<dbReference type="Pfam" id="PF00924">
    <property type="entry name" value="MS_channel_2nd"/>
    <property type="match status" value="1"/>
</dbReference>
<feature type="transmembrane region" description="Helical" evidence="1">
    <location>
        <begin position="57"/>
        <end position="78"/>
    </location>
</feature>
<dbReference type="Proteomes" id="UP000732298">
    <property type="component" value="Unassembled WGS sequence"/>
</dbReference>
<feature type="transmembrane region" description="Helical" evidence="1">
    <location>
        <begin position="15"/>
        <end position="36"/>
    </location>
</feature>
<reference evidence="4" key="1">
    <citation type="submission" date="2020-07" db="EMBL/GenBank/DDBJ databases">
        <title>Huge and variable diversity of episymbiotic CPR bacteria and DPANN archaea in groundwater ecosystems.</title>
        <authorList>
            <person name="He C.Y."/>
            <person name="Keren R."/>
            <person name="Whittaker M."/>
            <person name="Farag I.F."/>
            <person name="Doudna J."/>
            <person name="Cate J.H.D."/>
            <person name="Banfield J.F."/>
        </authorList>
    </citation>
    <scope>NUCLEOTIDE SEQUENCE</scope>
    <source>
        <strain evidence="4">NC_groundwater_1296_Ag_S-0.2um_52_80</strain>
    </source>
</reference>
<keyword evidence="1" id="KW-1133">Transmembrane helix</keyword>
<dbReference type="GO" id="GO:0016020">
    <property type="term" value="C:membrane"/>
    <property type="evidence" value="ECO:0007669"/>
    <property type="project" value="InterPro"/>
</dbReference>
<evidence type="ECO:0000256" key="1">
    <source>
        <dbReference type="SAM" id="Phobius"/>
    </source>
</evidence>
<evidence type="ECO:0000259" key="3">
    <source>
        <dbReference type="Pfam" id="PF13529"/>
    </source>
</evidence>
<comment type="caution">
    <text evidence="4">The sequence shown here is derived from an EMBL/GenBank/DDBJ whole genome shotgun (WGS) entry which is preliminary data.</text>
</comment>
<dbReference type="EMBL" id="JACQPB010000047">
    <property type="protein sequence ID" value="MBI4210896.1"/>
    <property type="molecule type" value="Genomic_DNA"/>
</dbReference>
<name>A0A8T3YNR6_9ARCH</name>
<dbReference type="Gene3D" id="2.30.30.60">
    <property type="match status" value="1"/>
</dbReference>
<dbReference type="GO" id="GO:0055085">
    <property type="term" value="P:transmembrane transport"/>
    <property type="evidence" value="ECO:0007669"/>
    <property type="project" value="InterPro"/>
</dbReference>
<dbReference type="InterPro" id="IPR006685">
    <property type="entry name" value="MscS_channel_2nd"/>
</dbReference>
<feature type="domain" description="Mechanosensitive ion channel MscS" evidence="2">
    <location>
        <begin position="208"/>
        <end position="254"/>
    </location>
</feature>
<dbReference type="InterPro" id="IPR039564">
    <property type="entry name" value="Peptidase_C39-like"/>
</dbReference>
<proteinExistence type="predicted"/>
<accession>A0A8T3YNR6</accession>